<evidence type="ECO:0000256" key="1">
    <source>
        <dbReference type="SAM" id="SignalP"/>
    </source>
</evidence>
<gene>
    <name evidence="2" type="ORF">C8D91_2474</name>
</gene>
<keyword evidence="3" id="KW-1185">Reference proteome</keyword>
<protein>
    <submittedName>
        <fullName evidence="2">Uncharacterized protein</fullName>
    </submittedName>
</protein>
<name>A0A4R6XDN7_9GAMM</name>
<reference evidence="2 3" key="1">
    <citation type="submission" date="2019-03" db="EMBL/GenBank/DDBJ databases">
        <title>Genomic Encyclopedia of Type Strains, Phase IV (KMG-IV): sequencing the most valuable type-strain genomes for metagenomic binning, comparative biology and taxonomic classification.</title>
        <authorList>
            <person name="Goeker M."/>
        </authorList>
    </citation>
    <scope>NUCLEOTIDE SEQUENCE [LARGE SCALE GENOMIC DNA]</scope>
    <source>
        <strain evidence="2 3">DSM 25488</strain>
    </source>
</reference>
<accession>A0A4R6XDN7</accession>
<keyword evidence="1" id="KW-0732">Signal</keyword>
<proteinExistence type="predicted"/>
<evidence type="ECO:0000313" key="3">
    <source>
        <dbReference type="Proteomes" id="UP000295724"/>
    </source>
</evidence>
<dbReference type="EMBL" id="SNZB01000006">
    <property type="protein sequence ID" value="TDR17416.1"/>
    <property type="molecule type" value="Genomic_DNA"/>
</dbReference>
<evidence type="ECO:0000313" key="2">
    <source>
        <dbReference type="EMBL" id="TDR17416.1"/>
    </source>
</evidence>
<dbReference type="RefSeq" id="WP_099018786.1">
    <property type="nucleotide sequence ID" value="NZ_NIHB01000002.1"/>
</dbReference>
<sequence>MNKFLLSSAAAITLITGTVFSTTADARAQWTVTCTGIDNDHTVWSWQGQTDSYSVAYDMARHCTSQGGNFLQSTYDPHQ</sequence>
<feature type="signal peptide" evidence="1">
    <location>
        <begin position="1"/>
        <end position="21"/>
    </location>
</feature>
<feature type="chain" id="PRO_5020658236" evidence="1">
    <location>
        <begin position="22"/>
        <end position="79"/>
    </location>
</feature>
<comment type="caution">
    <text evidence="2">The sequence shown here is derived from an EMBL/GenBank/DDBJ whole genome shotgun (WGS) entry which is preliminary data.</text>
</comment>
<organism evidence="2 3">
    <name type="scientific">Marinicella litoralis</name>
    <dbReference type="NCBI Taxonomy" id="644220"/>
    <lineage>
        <taxon>Bacteria</taxon>
        <taxon>Pseudomonadati</taxon>
        <taxon>Pseudomonadota</taxon>
        <taxon>Gammaproteobacteria</taxon>
        <taxon>Lysobacterales</taxon>
        <taxon>Marinicellaceae</taxon>
        <taxon>Marinicella</taxon>
    </lineage>
</organism>
<dbReference type="Proteomes" id="UP000295724">
    <property type="component" value="Unassembled WGS sequence"/>
</dbReference>
<dbReference type="AlphaFoldDB" id="A0A4R6XDN7"/>